<comment type="caution">
    <text evidence="12">The sequence shown here is derived from an EMBL/GenBank/DDBJ whole genome shotgun (WGS) entry which is preliminary data.</text>
</comment>
<dbReference type="InterPro" id="IPR003594">
    <property type="entry name" value="HATPase_dom"/>
</dbReference>
<comment type="catalytic activity">
    <reaction evidence="1">
        <text>ATP + protein L-histidine = ADP + protein N-phospho-L-histidine.</text>
        <dbReference type="EC" id="2.7.13.3"/>
    </reaction>
</comment>
<dbReference type="SUPFAM" id="SSF52172">
    <property type="entry name" value="CheY-like"/>
    <property type="match status" value="1"/>
</dbReference>
<feature type="transmembrane region" description="Helical" evidence="8">
    <location>
        <begin position="28"/>
        <end position="50"/>
    </location>
</feature>
<keyword evidence="8" id="KW-0472">Membrane</keyword>
<dbReference type="SMART" id="SM00387">
    <property type="entry name" value="HATPase_c"/>
    <property type="match status" value="1"/>
</dbReference>
<dbReference type="InterPro" id="IPR005330">
    <property type="entry name" value="MHYT_dom"/>
</dbReference>
<evidence type="ECO:0000313" key="12">
    <source>
        <dbReference type="EMBL" id="PZP57338.1"/>
    </source>
</evidence>
<keyword evidence="8" id="KW-1133">Transmembrane helix</keyword>
<feature type="domain" description="Response regulatory" evidence="10">
    <location>
        <begin position="787"/>
        <end position="906"/>
    </location>
</feature>
<dbReference type="InterPro" id="IPR005467">
    <property type="entry name" value="His_kinase_dom"/>
</dbReference>
<sequence>MYNRRMFETFFIMAQDIPSNTVRGEYNLYLVLLSYLVAALASYTGLTLANKIFLAKDNHVKNLLHIGGALALGSGIWSMHFIGMLAYNIKSPVRFDPDYTILSIVIAILSAFAALSVARSKTLKWRHVAISAVLLGTTICLMHYVGMHAMQMDAILRYEPILFTLSLLVAIMASAIALALIFYFGRHKNSYIVYLRILAALILGLGVCGMHFTGMAAANFLPTDAVCRITDVDVTQGMNTGILALIVTLITGFVVILAMTVGIYNQEQKALTDVEKSDVFPIRLITICICLTFFAILTLGALSGHIAYKVQEQNTKDKRIHELALDYLAVDKKLSNALSLFVMTRDRTWGNAYLGFAFEQQRVMRQLKSLMSDGSENQFSDFDLSEERRARVDRQILSLVGGGSHEPAITLIRSKEYQALKTRYEEQLEMAIDKAAVPVRAKIKQYIDYEYIILFLASISAVVLSLLWYFALRGVKRWQRLLIKSRNDLNDRYAEKEKLETRMGTYIEEVKRARDRALRAMHDSEHANKAKTDFLTNMSHELRTPMNSILGLTEILLKNDKTLPEHKELLAVILEAGETLLKIVNDVLDLAKIEAEGLVLQRRPFNLTSMLTNVSNTLKPIADEKNITFIQKFDVGELHLNEDEVRLSRIFTNLLGNAIKYTDDGSVRFEVQIEEEDRHHLLRAAVVDTGIGIPQDKIHSIFEKFSQADNSITRKYGGTGLGLAITKELVELMNGEIGVDSKPGEGSKFWVEIPVLLADQNMTGAKTRPIRIKAFTHEGRIPIEKARILVAEDHPLNRVFMQTLFSEMGFESVDIADNGLEVIDKVMAGKIDLVLMDCQMPEMNGFEATKKIRGHESIEGGHLPIIAMTARAMVGDRESCLEAGMDDYISKPVDLESLRKILSRWIVMEKGQ</sequence>
<dbReference type="InterPro" id="IPR003661">
    <property type="entry name" value="HisK_dim/P_dom"/>
</dbReference>
<keyword evidence="4" id="KW-0808">Transferase</keyword>
<dbReference type="SUPFAM" id="SSF55874">
    <property type="entry name" value="ATPase domain of HSP90 chaperone/DNA topoisomerase II/histidine kinase"/>
    <property type="match status" value="1"/>
</dbReference>
<feature type="transmembrane region" description="Helical" evidence="8">
    <location>
        <begin position="197"/>
        <end position="221"/>
    </location>
</feature>
<dbReference type="FunFam" id="1.10.287.130:FF:000001">
    <property type="entry name" value="Two-component sensor histidine kinase"/>
    <property type="match status" value="1"/>
</dbReference>
<dbReference type="PROSITE" id="PS50110">
    <property type="entry name" value="RESPONSE_REGULATORY"/>
    <property type="match status" value="1"/>
</dbReference>
<evidence type="ECO:0000259" key="11">
    <source>
        <dbReference type="PROSITE" id="PS50924"/>
    </source>
</evidence>
<feature type="transmembrane region" description="Helical" evidence="8">
    <location>
        <begin position="284"/>
        <end position="308"/>
    </location>
</feature>
<dbReference type="PRINTS" id="PR00344">
    <property type="entry name" value="BCTRLSENSOR"/>
</dbReference>
<dbReference type="InterPro" id="IPR001789">
    <property type="entry name" value="Sig_transdc_resp-reg_receiver"/>
</dbReference>
<dbReference type="EC" id="2.7.13.3" evidence="2"/>
<dbReference type="SMART" id="SM00448">
    <property type="entry name" value="REC"/>
    <property type="match status" value="1"/>
</dbReference>
<evidence type="ECO:0000256" key="8">
    <source>
        <dbReference type="PROSITE-ProRule" id="PRU00244"/>
    </source>
</evidence>
<organism evidence="12 13">
    <name type="scientific">Micavibrio aeruginosavorus</name>
    <dbReference type="NCBI Taxonomy" id="349221"/>
    <lineage>
        <taxon>Bacteria</taxon>
        <taxon>Pseudomonadati</taxon>
        <taxon>Bdellovibrionota</taxon>
        <taxon>Bdellovibrionia</taxon>
        <taxon>Bdellovibrionales</taxon>
        <taxon>Pseudobdellovibrionaceae</taxon>
        <taxon>Micavibrio</taxon>
    </lineage>
</organism>
<dbReference type="GO" id="GO:0016020">
    <property type="term" value="C:membrane"/>
    <property type="evidence" value="ECO:0007669"/>
    <property type="project" value="UniProtKB-UniRule"/>
</dbReference>
<dbReference type="Pfam" id="PF00512">
    <property type="entry name" value="HisKA"/>
    <property type="match status" value="1"/>
</dbReference>
<dbReference type="PANTHER" id="PTHR45339">
    <property type="entry name" value="HYBRID SIGNAL TRANSDUCTION HISTIDINE KINASE J"/>
    <property type="match status" value="1"/>
</dbReference>
<dbReference type="InterPro" id="IPR036890">
    <property type="entry name" value="HATPase_C_sf"/>
</dbReference>
<feature type="transmembrane region" description="Helical" evidence="8">
    <location>
        <begin position="62"/>
        <end position="87"/>
    </location>
</feature>
<evidence type="ECO:0000256" key="3">
    <source>
        <dbReference type="ARBA" id="ARBA00022553"/>
    </source>
</evidence>
<dbReference type="InterPro" id="IPR036097">
    <property type="entry name" value="HisK_dim/P_sf"/>
</dbReference>
<dbReference type="PROSITE" id="PS50109">
    <property type="entry name" value="HIS_KIN"/>
    <property type="match status" value="1"/>
</dbReference>
<dbReference type="CDD" id="cd16922">
    <property type="entry name" value="HATPase_EvgS-ArcB-TorS-like"/>
    <property type="match status" value="1"/>
</dbReference>
<feature type="modified residue" description="4-aspartylphosphate" evidence="7">
    <location>
        <position position="837"/>
    </location>
</feature>
<dbReference type="Gene3D" id="3.30.565.10">
    <property type="entry name" value="Histidine kinase-like ATPase, C-terminal domain"/>
    <property type="match status" value="1"/>
</dbReference>
<dbReference type="InterPro" id="IPR011006">
    <property type="entry name" value="CheY-like_superfamily"/>
</dbReference>
<gene>
    <name evidence="12" type="ORF">DI586_00730</name>
</gene>
<evidence type="ECO:0000313" key="13">
    <source>
        <dbReference type="Proteomes" id="UP000249739"/>
    </source>
</evidence>
<dbReference type="GO" id="GO:0000155">
    <property type="term" value="F:phosphorelay sensor kinase activity"/>
    <property type="evidence" value="ECO:0007669"/>
    <property type="project" value="InterPro"/>
</dbReference>
<feature type="transmembrane region" description="Helical" evidence="8">
    <location>
        <begin position="99"/>
        <end position="118"/>
    </location>
</feature>
<evidence type="ECO:0000256" key="5">
    <source>
        <dbReference type="ARBA" id="ARBA00022777"/>
    </source>
</evidence>
<evidence type="ECO:0000256" key="2">
    <source>
        <dbReference type="ARBA" id="ARBA00012438"/>
    </source>
</evidence>
<feature type="domain" description="Histidine kinase" evidence="9">
    <location>
        <begin position="537"/>
        <end position="757"/>
    </location>
</feature>
<evidence type="ECO:0000256" key="4">
    <source>
        <dbReference type="ARBA" id="ARBA00022679"/>
    </source>
</evidence>
<dbReference type="PROSITE" id="PS50924">
    <property type="entry name" value="MHYT"/>
    <property type="match status" value="1"/>
</dbReference>
<accession>A0A2W5FQQ4</accession>
<dbReference type="AlphaFoldDB" id="A0A2W5FQQ4"/>
<evidence type="ECO:0000259" key="9">
    <source>
        <dbReference type="PROSITE" id="PS50109"/>
    </source>
</evidence>
<dbReference type="Gene3D" id="3.40.50.2300">
    <property type="match status" value="1"/>
</dbReference>
<keyword evidence="3 7" id="KW-0597">Phosphoprotein</keyword>
<dbReference type="FunFam" id="3.30.565.10:FF:000010">
    <property type="entry name" value="Sensor histidine kinase RcsC"/>
    <property type="match status" value="1"/>
</dbReference>
<dbReference type="EMBL" id="QFOT01000003">
    <property type="protein sequence ID" value="PZP57338.1"/>
    <property type="molecule type" value="Genomic_DNA"/>
</dbReference>
<feature type="transmembrane region" description="Helical" evidence="8">
    <location>
        <begin position="451"/>
        <end position="472"/>
    </location>
</feature>
<keyword evidence="8" id="KW-0812">Transmembrane</keyword>
<name>A0A2W5FQQ4_9BACT</name>
<dbReference type="Proteomes" id="UP000249739">
    <property type="component" value="Unassembled WGS sequence"/>
</dbReference>
<dbReference type="CDD" id="cd17546">
    <property type="entry name" value="REC_hyHK_CKI1_RcsC-like"/>
    <property type="match status" value="1"/>
</dbReference>
<dbReference type="SUPFAM" id="SSF47384">
    <property type="entry name" value="Homodimeric domain of signal transducing histidine kinase"/>
    <property type="match status" value="1"/>
</dbReference>
<protein>
    <recommendedName>
        <fullName evidence="2">histidine kinase</fullName>
        <ecNumber evidence="2">2.7.13.3</ecNumber>
    </recommendedName>
</protein>
<reference evidence="12 13" key="1">
    <citation type="submission" date="2017-08" db="EMBL/GenBank/DDBJ databases">
        <title>Infants hospitalized years apart are colonized by the same room-sourced microbial strains.</title>
        <authorList>
            <person name="Brooks B."/>
            <person name="Olm M.R."/>
            <person name="Firek B.A."/>
            <person name="Baker R."/>
            <person name="Thomas B.C."/>
            <person name="Morowitz M.J."/>
            <person name="Banfield J.F."/>
        </authorList>
    </citation>
    <scope>NUCLEOTIDE SEQUENCE [LARGE SCALE GENOMIC DNA]</scope>
    <source>
        <strain evidence="12">S2_006_000_R2_64</strain>
    </source>
</reference>
<proteinExistence type="predicted"/>
<dbReference type="Pfam" id="PF00072">
    <property type="entry name" value="Response_reg"/>
    <property type="match status" value="1"/>
</dbReference>
<evidence type="ECO:0000256" key="7">
    <source>
        <dbReference type="PROSITE-ProRule" id="PRU00169"/>
    </source>
</evidence>
<dbReference type="InterPro" id="IPR004358">
    <property type="entry name" value="Sig_transdc_His_kin-like_C"/>
</dbReference>
<feature type="transmembrane region" description="Helical" evidence="8">
    <location>
        <begin position="161"/>
        <end position="185"/>
    </location>
</feature>
<dbReference type="Gene3D" id="1.10.287.130">
    <property type="match status" value="1"/>
</dbReference>
<keyword evidence="6" id="KW-0902">Two-component regulatory system</keyword>
<feature type="transmembrane region" description="Helical" evidence="8">
    <location>
        <begin position="130"/>
        <end position="149"/>
    </location>
</feature>
<dbReference type="SMART" id="SM00388">
    <property type="entry name" value="HisKA"/>
    <property type="match status" value="1"/>
</dbReference>
<dbReference type="CDD" id="cd00082">
    <property type="entry name" value="HisKA"/>
    <property type="match status" value="1"/>
</dbReference>
<keyword evidence="5" id="KW-0418">Kinase</keyword>
<feature type="transmembrane region" description="Helical" evidence="8">
    <location>
        <begin position="241"/>
        <end position="264"/>
    </location>
</feature>
<evidence type="ECO:0000259" key="10">
    <source>
        <dbReference type="PROSITE" id="PS50110"/>
    </source>
</evidence>
<dbReference type="Pfam" id="PF02518">
    <property type="entry name" value="HATPase_c"/>
    <property type="match status" value="1"/>
</dbReference>
<evidence type="ECO:0000256" key="1">
    <source>
        <dbReference type="ARBA" id="ARBA00000085"/>
    </source>
</evidence>
<dbReference type="PANTHER" id="PTHR45339:SF1">
    <property type="entry name" value="HYBRID SIGNAL TRANSDUCTION HISTIDINE KINASE J"/>
    <property type="match status" value="1"/>
</dbReference>
<evidence type="ECO:0000256" key="6">
    <source>
        <dbReference type="ARBA" id="ARBA00023012"/>
    </source>
</evidence>
<feature type="domain" description="MHYT" evidence="11">
    <location>
        <begin position="26"/>
        <end position="221"/>
    </location>
</feature>
<comment type="caution">
    <text evidence="8">Lacks conserved residue(s) required for the propagation of feature annotation.</text>
</comment>
<dbReference type="Pfam" id="PF03707">
    <property type="entry name" value="MHYT"/>
    <property type="match status" value="3"/>
</dbReference>